<dbReference type="CDD" id="cd15904">
    <property type="entry name" value="TSPO_MBR"/>
    <property type="match status" value="1"/>
</dbReference>
<keyword evidence="5 6" id="KW-0472">Membrane</keyword>
<comment type="subcellular location">
    <subcellularLocation>
        <location evidence="1">Membrane</location>
        <topology evidence="1">Multi-pass membrane protein</topology>
    </subcellularLocation>
</comment>
<accession>A0A2G1QNF1</accession>
<keyword evidence="4 6" id="KW-1133">Transmembrane helix</keyword>
<evidence type="ECO:0000256" key="5">
    <source>
        <dbReference type="ARBA" id="ARBA00023136"/>
    </source>
</evidence>
<feature type="transmembrane region" description="Helical" evidence="6">
    <location>
        <begin position="98"/>
        <end position="119"/>
    </location>
</feature>
<dbReference type="PANTHER" id="PTHR10057">
    <property type="entry name" value="PERIPHERAL-TYPE BENZODIAZEPINE RECEPTOR"/>
    <property type="match status" value="1"/>
</dbReference>
<comment type="caution">
    <text evidence="7">The sequence shown here is derived from an EMBL/GenBank/DDBJ whole genome shotgun (WGS) entry which is preliminary data.</text>
</comment>
<dbReference type="InterPro" id="IPR038330">
    <property type="entry name" value="TspO/MBR-related_sf"/>
</dbReference>
<dbReference type="InterPro" id="IPR004307">
    <property type="entry name" value="TspO_MBR"/>
</dbReference>
<reference evidence="7 8" key="1">
    <citation type="submission" date="2017-10" db="EMBL/GenBank/DDBJ databases">
        <title>Sedimentibacterium mangrovi gen. nov., sp. nov., a novel member of family Phyllobacteriacea isolated from mangrove sediment.</title>
        <authorList>
            <person name="Liao H."/>
            <person name="Tian Y."/>
        </authorList>
    </citation>
    <scope>NUCLEOTIDE SEQUENCE [LARGE SCALE GENOMIC DNA]</scope>
    <source>
        <strain evidence="7 8">X9-2-2</strain>
    </source>
</reference>
<keyword evidence="7" id="KW-0808">Transferase</keyword>
<organism evidence="7 8">
    <name type="scientific">Zhengella mangrovi</name>
    <dbReference type="NCBI Taxonomy" id="1982044"/>
    <lineage>
        <taxon>Bacteria</taxon>
        <taxon>Pseudomonadati</taxon>
        <taxon>Pseudomonadota</taxon>
        <taxon>Alphaproteobacteria</taxon>
        <taxon>Hyphomicrobiales</taxon>
        <taxon>Notoacmeibacteraceae</taxon>
        <taxon>Zhengella</taxon>
    </lineage>
</organism>
<dbReference type="OrthoDB" id="9795496at2"/>
<dbReference type="Pfam" id="PF03073">
    <property type="entry name" value="TspO_MBR"/>
    <property type="match status" value="1"/>
</dbReference>
<proteinExistence type="inferred from homology"/>
<comment type="similarity">
    <text evidence="2">Belongs to the TspO/BZRP family.</text>
</comment>
<keyword evidence="8" id="KW-1185">Reference proteome</keyword>
<sequence length="150" mass="17002">MSRYLTLPLFLFFVLGGGTLIGVSSPPGEWFAALAKPAFQPPNWLFAPVWTFLYILIAFAGWRTWERRAEGPAMQIWFAQMALNFLWSPVFFTLHYTGLALVIVVLMAVLIAAFIAVSWNRDRISAVLFVPYLAWVAFASLLNAAVWWLN</sequence>
<feature type="transmembrane region" description="Helical" evidence="6">
    <location>
        <begin position="45"/>
        <end position="62"/>
    </location>
</feature>
<evidence type="ECO:0000256" key="3">
    <source>
        <dbReference type="ARBA" id="ARBA00022692"/>
    </source>
</evidence>
<name>A0A2G1QNF1_9HYPH</name>
<feature type="transmembrane region" description="Helical" evidence="6">
    <location>
        <begin position="74"/>
        <end position="92"/>
    </location>
</feature>
<dbReference type="AlphaFoldDB" id="A0A2G1QNF1"/>
<evidence type="ECO:0000256" key="6">
    <source>
        <dbReference type="SAM" id="Phobius"/>
    </source>
</evidence>
<evidence type="ECO:0000256" key="2">
    <source>
        <dbReference type="ARBA" id="ARBA00007524"/>
    </source>
</evidence>
<evidence type="ECO:0000256" key="1">
    <source>
        <dbReference type="ARBA" id="ARBA00004141"/>
    </source>
</evidence>
<keyword evidence="3 6" id="KW-0812">Transmembrane</keyword>
<keyword evidence="7" id="KW-0418">Kinase</keyword>
<dbReference type="FunFam" id="1.20.1260.100:FF:000001">
    <property type="entry name" value="translocator protein 2"/>
    <property type="match status" value="1"/>
</dbReference>
<gene>
    <name evidence="7" type="ORF">CSC94_10650</name>
</gene>
<dbReference type="PANTHER" id="PTHR10057:SF0">
    <property type="entry name" value="TRANSLOCATOR PROTEIN"/>
    <property type="match status" value="1"/>
</dbReference>
<evidence type="ECO:0000313" key="7">
    <source>
        <dbReference type="EMBL" id="PHP67009.1"/>
    </source>
</evidence>
<dbReference type="PIRSF" id="PIRSF005859">
    <property type="entry name" value="PBR"/>
    <property type="match status" value="1"/>
</dbReference>
<dbReference type="GO" id="GO:0016301">
    <property type="term" value="F:kinase activity"/>
    <property type="evidence" value="ECO:0007669"/>
    <property type="project" value="UniProtKB-KW"/>
</dbReference>
<dbReference type="EMBL" id="PDVP01000005">
    <property type="protein sequence ID" value="PHP67009.1"/>
    <property type="molecule type" value="Genomic_DNA"/>
</dbReference>
<evidence type="ECO:0000256" key="4">
    <source>
        <dbReference type="ARBA" id="ARBA00022989"/>
    </source>
</evidence>
<dbReference type="GO" id="GO:0016020">
    <property type="term" value="C:membrane"/>
    <property type="evidence" value="ECO:0007669"/>
    <property type="project" value="UniProtKB-SubCell"/>
</dbReference>
<protein>
    <submittedName>
        <fullName evidence="7">Sensor histidine kinase</fullName>
    </submittedName>
</protein>
<dbReference type="GO" id="GO:0033013">
    <property type="term" value="P:tetrapyrrole metabolic process"/>
    <property type="evidence" value="ECO:0007669"/>
    <property type="project" value="UniProtKB-ARBA"/>
</dbReference>
<dbReference type="Gene3D" id="1.20.1260.100">
    <property type="entry name" value="TspO/MBR protein"/>
    <property type="match status" value="1"/>
</dbReference>
<dbReference type="RefSeq" id="WP_099306329.1">
    <property type="nucleotide sequence ID" value="NZ_PDVP01000005.1"/>
</dbReference>
<evidence type="ECO:0000313" key="8">
    <source>
        <dbReference type="Proteomes" id="UP000221168"/>
    </source>
</evidence>
<dbReference type="Proteomes" id="UP000221168">
    <property type="component" value="Unassembled WGS sequence"/>
</dbReference>
<feature type="transmembrane region" description="Helical" evidence="6">
    <location>
        <begin position="126"/>
        <end position="149"/>
    </location>
</feature>